<dbReference type="InterPro" id="IPR050706">
    <property type="entry name" value="Cyclic-di-GMP_PDE-like"/>
</dbReference>
<dbReference type="AlphaFoldDB" id="A0A1B9NWU2"/>
<dbReference type="Proteomes" id="UP000093523">
    <property type="component" value="Unassembled WGS sequence"/>
</dbReference>
<dbReference type="InterPro" id="IPR035919">
    <property type="entry name" value="EAL_sf"/>
</dbReference>
<dbReference type="EMBL" id="MAJU01000014">
    <property type="protein sequence ID" value="OCH19957.1"/>
    <property type="molecule type" value="Genomic_DNA"/>
</dbReference>
<proteinExistence type="predicted"/>
<dbReference type="PROSITE" id="PS50883">
    <property type="entry name" value="EAL"/>
    <property type="match status" value="1"/>
</dbReference>
<dbReference type="PANTHER" id="PTHR33121:SF70">
    <property type="entry name" value="SIGNALING PROTEIN YKOW"/>
    <property type="match status" value="1"/>
</dbReference>
<comment type="caution">
    <text evidence="2">The sequence shown here is derived from an EMBL/GenBank/DDBJ whole genome shotgun (WGS) entry which is preliminary data.</text>
</comment>
<protein>
    <recommendedName>
        <fullName evidence="1">EAL domain-containing protein</fullName>
    </recommendedName>
</protein>
<reference evidence="2 3" key="1">
    <citation type="submission" date="2016-06" db="EMBL/GenBank/DDBJ databases">
        <authorList>
            <person name="Kjaerup R.B."/>
            <person name="Dalgaard T.S."/>
            <person name="Juul-Madsen H.R."/>
        </authorList>
    </citation>
    <scope>NUCLEOTIDE SEQUENCE [LARGE SCALE GENOMIC DNA]</scope>
    <source>
        <strain evidence="2 3">1S159</strain>
    </source>
</reference>
<evidence type="ECO:0000313" key="2">
    <source>
        <dbReference type="EMBL" id="OCH19957.1"/>
    </source>
</evidence>
<feature type="domain" description="EAL" evidence="1">
    <location>
        <begin position="1"/>
        <end position="237"/>
    </location>
</feature>
<name>A0A1B9NWU2_ALILO</name>
<dbReference type="GO" id="GO:0071111">
    <property type="term" value="F:cyclic-guanylate-specific phosphodiesterase activity"/>
    <property type="evidence" value="ECO:0007669"/>
    <property type="project" value="InterPro"/>
</dbReference>
<gene>
    <name evidence="2" type="ORF">A6E04_15495</name>
</gene>
<dbReference type="Gene3D" id="3.20.20.450">
    <property type="entry name" value="EAL domain"/>
    <property type="match status" value="1"/>
</dbReference>
<evidence type="ECO:0000259" key="1">
    <source>
        <dbReference type="PROSITE" id="PS50883"/>
    </source>
</evidence>
<dbReference type="Pfam" id="PF00563">
    <property type="entry name" value="EAL"/>
    <property type="match status" value="1"/>
</dbReference>
<organism evidence="2 3">
    <name type="scientific">Aliivibrio logei</name>
    <name type="common">Vibrio logei</name>
    <dbReference type="NCBI Taxonomy" id="688"/>
    <lineage>
        <taxon>Bacteria</taxon>
        <taxon>Pseudomonadati</taxon>
        <taxon>Pseudomonadota</taxon>
        <taxon>Gammaproteobacteria</taxon>
        <taxon>Vibrionales</taxon>
        <taxon>Vibrionaceae</taxon>
        <taxon>Aliivibrio</taxon>
    </lineage>
</organism>
<dbReference type="SMART" id="SM00052">
    <property type="entry name" value="EAL"/>
    <property type="match status" value="1"/>
</dbReference>
<dbReference type="SUPFAM" id="SSF141868">
    <property type="entry name" value="EAL domain-like"/>
    <property type="match status" value="1"/>
</dbReference>
<dbReference type="RefSeq" id="WP_065611662.1">
    <property type="nucleotide sequence ID" value="NZ_CAWMPN010000014.1"/>
</dbReference>
<dbReference type="PANTHER" id="PTHR33121">
    <property type="entry name" value="CYCLIC DI-GMP PHOSPHODIESTERASE PDEF"/>
    <property type="match status" value="1"/>
</dbReference>
<dbReference type="STRING" id="688.A6E04_15495"/>
<evidence type="ECO:0000313" key="3">
    <source>
        <dbReference type="Proteomes" id="UP000093523"/>
    </source>
</evidence>
<accession>A0A1B9NWU2</accession>
<dbReference type="InterPro" id="IPR001633">
    <property type="entry name" value="EAL_dom"/>
</dbReference>
<sequence>MYEFKFKYQPVVDLDGDVIFFEALIRIYRDDQVVPFLSFYEEVVDWECFDLFVIDSVVSEMKKLDRPHIVSINITPNTIISPRFLSYIKSIPEDLIDSIIIEITEYHAYPDFDTIRSSMIEMKNIGLRFALDDFGCIYSCDEALYKLPFDLVKLSGFYIENIETDKNKQELLKIIINKMHKIYKLNIVFEKIESNSELLTIKKIMKKIKFSNCLFQGFSIEAPYSLTKSKFKLNLSYR</sequence>
<dbReference type="OrthoDB" id="9812358at2"/>
<dbReference type="CDD" id="cd01948">
    <property type="entry name" value="EAL"/>
    <property type="match status" value="1"/>
</dbReference>